<gene>
    <name evidence="2" type="ORF">VN97_g1800</name>
</gene>
<sequence length="398" mass="44173">MSTAPTPSTEAYLLACNGQVNLRQACAWSLTQIKVFMIEVIDKSSTYGVKRRVVSELKRLRTDILDLSENGSRYQSEPSYPQAISRKVNPAAANEDESYLLLDELTYGGVSYWSPFDLLGRFISLIGPAPRGATRDNFYLPLTLMYINWCRKLAPMAPWVYSCVWAEQKDKQSRFHLGGSLAGYRNPEGQGNRWVKTLQRARFNVLRDERTDTAGIKFEFTDLTGRGGHAIPFGNCAETYPLANVLRNRIPNEEVYGVAVMLRRLPKDGTCSHSQALDAMTPPCTNCQQVITTWGGKVENFITDDMPQKSTISRFEVRSPTVKSPTSPPAPKASGSKIDLPARAKRTAPKRAAPADDTDEPAAKRAKRSAPEVPKKPSHLVKGKGKRNIFFSVPSPST</sequence>
<accession>A0AAI9XCT1</accession>
<feature type="compositionally biased region" description="Basic residues" evidence="1">
    <location>
        <begin position="376"/>
        <end position="387"/>
    </location>
</feature>
<evidence type="ECO:0000313" key="2">
    <source>
        <dbReference type="EMBL" id="KAJ9491413.1"/>
    </source>
</evidence>
<reference evidence="2" key="2">
    <citation type="journal article" date="2016" name="Fungal Biol.">
        <title>Ochratoxin A production by Penicillium thymicola.</title>
        <authorList>
            <person name="Nguyen H.D.T."/>
            <person name="McMullin D.R."/>
            <person name="Ponomareva E."/>
            <person name="Riley R."/>
            <person name="Pomraning K.R."/>
            <person name="Baker S.E."/>
            <person name="Seifert K.A."/>
        </authorList>
    </citation>
    <scope>NUCLEOTIDE SEQUENCE</scope>
    <source>
        <strain evidence="2">DAOM 180753</strain>
    </source>
</reference>
<keyword evidence="3" id="KW-1185">Reference proteome</keyword>
<name>A0AAI9XCT1_PENTH</name>
<evidence type="ECO:0000256" key="1">
    <source>
        <dbReference type="SAM" id="MobiDB-lite"/>
    </source>
</evidence>
<comment type="caution">
    <text evidence="2">The sequence shown here is derived from an EMBL/GenBank/DDBJ whole genome shotgun (WGS) entry which is preliminary data.</text>
</comment>
<feature type="region of interest" description="Disordered" evidence="1">
    <location>
        <begin position="316"/>
        <end position="398"/>
    </location>
</feature>
<dbReference type="Proteomes" id="UP001227192">
    <property type="component" value="Unassembled WGS sequence"/>
</dbReference>
<proteinExistence type="predicted"/>
<evidence type="ECO:0000313" key="3">
    <source>
        <dbReference type="Proteomes" id="UP001227192"/>
    </source>
</evidence>
<dbReference type="AlphaFoldDB" id="A0AAI9XCT1"/>
<protein>
    <submittedName>
        <fullName evidence="2">Uncharacterized protein</fullName>
    </submittedName>
</protein>
<reference evidence="2" key="1">
    <citation type="submission" date="2015-06" db="EMBL/GenBank/DDBJ databases">
        <authorList>
            <person name="Nguyen H."/>
        </authorList>
    </citation>
    <scope>NUCLEOTIDE SEQUENCE</scope>
    <source>
        <strain evidence="2">DAOM 180753</strain>
    </source>
</reference>
<dbReference type="EMBL" id="LACB01000032">
    <property type="protein sequence ID" value="KAJ9491413.1"/>
    <property type="molecule type" value="Genomic_DNA"/>
</dbReference>
<organism evidence="2 3">
    <name type="scientific">Penicillium thymicola</name>
    <dbReference type="NCBI Taxonomy" id="293382"/>
    <lineage>
        <taxon>Eukaryota</taxon>
        <taxon>Fungi</taxon>
        <taxon>Dikarya</taxon>
        <taxon>Ascomycota</taxon>
        <taxon>Pezizomycotina</taxon>
        <taxon>Eurotiomycetes</taxon>
        <taxon>Eurotiomycetidae</taxon>
        <taxon>Eurotiales</taxon>
        <taxon>Aspergillaceae</taxon>
        <taxon>Penicillium</taxon>
    </lineage>
</organism>